<comment type="caution">
    <text evidence="2">The sequence shown here is derived from an EMBL/GenBank/DDBJ whole genome shotgun (WGS) entry which is preliminary data.</text>
</comment>
<evidence type="ECO:0000256" key="1">
    <source>
        <dbReference type="SAM" id="Coils"/>
    </source>
</evidence>
<keyword evidence="1" id="KW-0175">Coiled coil</keyword>
<accession>A0A3B9IRF3</accession>
<protein>
    <submittedName>
        <fullName evidence="2">Uncharacterized protein</fullName>
    </submittedName>
</protein>
<dbReference type="EMBL" id="DMAI01000345">
    <property type="protein sequence ID" value="HAE49917.1"/>
    <property type="molecule type" value="Genomic_DNA"/>
</dbReference>
<feature type="non-terminal residue" evidence="2">
    <location>
        <position position="1"/>
    </location>
</feature>
<evidence type="ECO:0000313" key="3">
    <source>
        <dbReference type="Proteomes" id="UP000257706"/>
    </source>
</evidence>
<dbReference type="AlphaFoldDB" id="A0A3B9IRF3"/>
<feature type="non-terminal residue" evidence="2">
    <location>
        <position position="90"/>
    </location>
</feature>
<sequence length="90" mass="9494">VVDAIEAAEARIAAIDAAATRAAGLRRDHGAATRDRDAAAGTLADLAARRAETGAAIARGEQRRTDLEARIARLDERLAALLDAAHPDWR</sequence>
<feature type="coiled-coil region" evidence="1">
    <location>
        <begin position="57"/>
        <end position="84"/>
    </location>
</feature>
<proteinExistence type="predicted"/>
<dbReference type="Proteomes" id="UP000257706">
    <property type="component" value="Unassembled WGS sequence"/>
</dbReference>
<organism evidence="2 3">
    <name type="scientific">Tistrella mobilis</name>
    <dbReference type="NCBI Taxonomy" id="171437"/>
    <lineage>
        <taxon>Bacteria</taxon>
        <taxon>Pseudomonadati</taxon>
        <taxon>Pseudomonadota</taxon>
        <taxon>Alphaproteobacteria</taxon>
        <taxon>Geminicoccales</taxon>
        <taxon>Geminicoccaceae</taxon>
        <taxon>Tistrella</taxon>
    </lineage>
</organism>
<name>A0A3B9IRF3_9PROT</name>
<gene>
    <name evidence="2" type="ORF">DCK97_21110</name>
</gene>
<reference evidence="2 3" key="1">
    <citation type="journal article" date="2018" name="Nat. Biotechnol.">
        <title>A standardized bacterial taxonomy based on genome phylogeny substantially revises the tree of life.</title>
        <authorList>
            <person name="Parks D.H."/>
            <person name="Chuvochina M."/>
            <person name="Waite D.W."/>
            <person name="Rinke C."/>
            <person name="Skarshewski A."/>
            <person name="Chaumeil P.A."/>
            <person name="Hugenholtz P."/>
        </authorList>
    </citation>
    <scope>NUCLEOTIDE SEQUENCE [LARGE SCALE GENOMIC DNA]</scope>
    <source>
        <strain evidence="2">UBA8739</strain>
    </source>
</reference>
<evidence type="ECO:0000313" key="2">
    <source>
        <dbReference type="EMBL" id="HAE49917.1"/>
    </source>
</evidence>